<evidence type="ECO:0000313" key="2">
    <source>
        <dbReference type="EMBL" id="SET88518.1"/>
    </source>
</evidence>
<feature type="region of interest" description="Disordered" evidence="1">
    <location>
        <begin position="45"/>
        <end position="89"/>
    </location>
</feature>
<protein>
    <submittedName>
        <fullName evidence="2">Uncharacterized protein</fullName>
    </submittedName>
</protein>
<dbReference type="AlphaFoldDB" id="A0A1I0HYW1"/>
<comment type="caution">
    <text evidence="2">The sequence shown here is derived from an EMBL/GenBank/DDBJ whole genome shotgun (WGS) entry which is preliminary data.</text>
</comment>
<organism evidence="2 3">
    <name type="scientific">Enterocloster clostridioformis</name>
    <dbReference type="NCBI Taxonomy" id="1531"/>
    <lineage>
        <taxon>Bacteria</taxon>
        <taxon>Bacillati</taxon>
        <taxon>Bacillota</taxon>
        <taxon>Clostridia</taxon>
        <taxon>Lachnospirales</taxon>
        <taxon>Lachnospiraceae</taxon>
        <taxon>Enterocloster</taxon>
    </lineage>
</organism>
<name>A0A1I0HYW1_9FIRM</name>
<dbReference type="EMBL" id="FOIO01000032">
    <property type="protein sequence ID" value="SET88518.1"/>
    <property type="molecule type" value="Genomic_DNA"/>
</dbReference>
<evidence type="ECO:0000313" key="3">
    <source>
        <dbReference type="Proteomes" id="UP000182121"/>
    </source>
</evidence>
<proteinExistence type="predicted"/>
<sequence>MGSGIAVIPIPSALLACPFLVMGKPSKQVAIAEDDPGIPMSTAEMNVPDTPPIQMASSSTKDVSVERPKVTGSKRAMPRVAESPGMAPNTIPRETIATISSRLAGCRQTINALTYSDIYPTARSRRVLEKEIRPVYGLLRQLTTPPWAVPLSP</sequence>
<evidence type="ECO:0000256" key="1">
    <source>
        <dbReference type="SAM" id="MobiDB-lite"/>
    </source>
</evidence>
<gene>
    <name evidence="2" type="ORF">SAMN05216521_103220</name>
</gene>
<accession>A0A1I0HYW1</accession>
<reference evidence="2 3" key="1">
    <citation type="submission" date="2016-10" db="EMBL/GenBank/DDBJ databases">
        <authorList>
            <person name="Varghese N."/>
            <person name="Submissions S."/>
        </authorList>
    </citation>
    <scope>NUCLEOTIDE SEQUENCE [LARGE SCALE GENOMIC DNA]</scope>
    <source>
        <strain evidence="2 3">NLAE-zl-C196</strain>
    </source>
</reference>
<dbReference type="Proteomes" id="UP000182121">
    <property type="component" value="Unassembled WGS sequence"/>
</dbReference>